<sequence>MIEAYDVILRGGRVMDPETGFDRECDVAIAKGLIVKIGIVEGGAGQEIDARGLIVAPGFIDLHAHGQSVAADRMQAFDGVTTTLELEVGALPVAGWYDRQAGIPRALNYGTAAAWIFARKAVMGGLDLDPDIHPIDQMGAGADDMRWSTEAADAVQTRAIVAHVRQGLDEGAIGIGLPNGYAPGAGVKEMSDICDLAFEYGTPTYTHIAYLSNIDPQSSVDSYVRLIGLAGATGAHMHICHLNSTSLMDIERVTELVSKAQEQGLPVTTEAYPYGAGATVVSAGFFIDPDFTKRTGSAYSNVELIHNHHRFVDREDVVRARDASPTDLVMWHFLDVEVNDEHRRLLDLSVTYPGGSIASDAMPWINEDGSIYEGLDWPLPDGLSAHPRSSGTFTRFLRDYVRDRAVMTLMEGVAKCTILPARVIEGCVPQIRKKARVQEGCDADLVVFDLETLTDKAEFTAMNRASEGVRYLFVNGVAVIAEGALDTAASPGRPIRCQPT</sequence>
<evidence type="ECO:0000259" key="1">
    <source>
        <dbReference type="Pfam" id="PF07969"/>
    </source>
</evidence>
<dbReference type="Gene3D" id="2.30.40.10">
    <property type="entry name" value="Urease, subunit C, domain 1"/>
    <property type="match status" value="1"/>
</dbReference>
<proteinExistence type="predicted"/>
<dbReference type="Pfam" id="PF07969">
    <property type="entry name" value="Amidohydro_3"/>
    <property type="match status" value="2"/>
</dbReference>
<dbReference type="PANTHER" id="PTHR43668">
    <property type="entry name" value="ALLANTOINASE"/>
    <property type="match status" value="1"/>
</dbReference>
<dbReference type="SUPFAM" id="SSF51556">
    <property type="entry name" value="Metallo-dependent hydrolases"/>
    <property type="match status" value="1"/>
</dbReference>
<accession>A0ABM9X4P9</accession>
<evidence type="ECO:0000313" key="3">
    <source>
        <dbReference type="Proteomes" id="UP000003257"/>
    </source>
</evidence>
<keyword evidence="3" id="KW-1185">Reference proteome</keyword>
<comment type="caution">
    <text evidence="2">The sequence shown here is derived from an EMBL/GenBank/DDBJ whole genome shotgun (WGS) entry which is preliminary data.</text>
</comment>
<dbReference type="InterPro" id="IPR011059">
    <property type="entry name" value="Metal-dep_hydrolase_composite"/>
</dbReference>
<dbReference type="PANTHER" id="PTHR43668:SF2">
    <property type="entry name" value="ALLANTOINASE"/>
    <property type="match status" value="1"/>
</dbReference>
<keyword evidence="2" id="KW-0378">Hydrolase</keyword>
<dbReference type="InterPro" id="IPR032466">
    <property type="entry name" value="Metal_Hydrolase"/>
</dbReference>
<feature type="domain" description="Amidohydrolase 3" evidence="1">
    <location>
        <begin position="46"/>
        <end position="242"/>
    </location>
</feature>
<evidence type="ECO:0000313" key="2">
    <source>
        <dbReference type="EMBL" id="EDQ04428.1"/>
    </source>
</evidence>
<dbReference type="SUPFAM" id="SSF51338">
    <property type="entry name" value="Composite domain of metallo-dependent hydrolases"/>
    <property type="match status" value="1"/>
</dbReference>
<dbReference type="InterPro" id="IPR050138">
    <property type="entry name" value="DHOase/Allantoinase_Hydrolase"/>
</dbReference>
<dbReference type="EMBL" id="ABID01000004">
    <property type="protein sequence ID" value="EDQ04428.1"/>
    <property type="molecule type" value="Genomic_DNA"/>
</dbReference>
<dbReference type="InterPro" id="IPR013108">
    <property type="entry name" value="Amidohydro_3"/>
</dbReference>
<organism evidence="2 3">
    <name type="scientific">Sulfitobacter indolifex HEL-45</name>
    <dbReference type="NCBI Taxonomy" id="391624"/>
    <lineage>
        <taxon>Bacteria</taxon>
        <taxon>Pseudomonadati</taxon>
        <taxon>Pseudomonadota</taxon>
        <taxon>Alphaproteobacteria</taxon>
        <taxon>Rhodobacterales</taxon>
        <taxon>Roseobacteraceae</taxon>
        <taxon>Sulfitobacter</taxon>
    </lineage>
</organism>
<protein>
    <submittedName>
        <fullName evidence="2">D-glutamate deacylase</fullName>
        <ecNumber evidence="2">3.5.1.82</ecNumber>
    </submittedName>
</protein>
<feature type="domain" description="Amidohydrolase 3" evidence="1">
    <location>
        <begin position="246"/>
        <end position="479"/>
    </location>
</feature>
<dbReference type="Gene3D" id="3.20.20.140">
    <property type="entry name" value="Metal-dependent hydrolases"/>
    <property type="match status" value="1"/>
</dbReference>
<dbReference type="Gene3D" id="3.30.1490.130">
    <property type="entry name" value="D-aminoacylase. Domain 3"/>
    <property type="match status" value="1"/>
</dbReference>
<dbReference type="Proteomes" id="UP000003257">
    <property type="component" value="Unassembled WGS sequence"/>
</dbReference>
<dbReference type="GO" id="GO:0047421">
    <property type="term" value="F:N-acyl-D-glutamate deacylase activity"/>
    <property type="evidence" value="ECO:0007669"/>
    <property type="project" value="UniProtKB-EC"/>
</dbReference>
<reference evidence="2 3" key="1">
    <citation type="submission" date="2007-11" db="EMBL/GenBank/DDBJ databases">
        <authorList>
            <person name="Wagner-Dobler I."/>
            <person name="Ferriera S."/>
            <person name="Johnson J."/>
            <person name="Kravitz S."/>
            <person name="Beeson K."/>
            <person name="Sutton G."/>
            <person name="Rogers Y.-H."/>
            <person name="Friedman R."/>
            <person name="Frazier M."/>
            <person name="Venter J.C."/>
        </authorList>
    </citation>
    <scope>NUCLEOTIDE SEQUENCE [LARGE SCALE GENOMIC DNA]</scope>
    <source>
        <strain evidence="2 3">HEL-45</strain>
    </source>
</reference>
<gene>
    <name evidence="2" type="ORF">OIHEL45_15904</name>
</gene>
<dbReference type="InterPro" id="IPR023100">
    <property type="entry name" value="D-aminoacylase_insert_dom_sf"/>
</dbReference>
<name>A0ABM9X4P9_9RHOB</name>
<dbReference type="RefSeq" id="WP_007120192.1">
    <property type="nucleotide sequence ID" value="NZ_ABID01000004.1"/>
</dbReference>
<dbReference type="EC" id="3.5.1.82" evidence="2"/>
<dbReference type="NCBIfam" id="NF006560">
    <property type="entry name" value="PRK09061.1"/>
    <property type="match status" value="1"/>
</dbReference>